<dbReference type="Proteomes" id="UP000315995">
    <property type="component" value="Chromosome"/>
</dbReference>
<evidence type="ECO:0000259" key="9">
    <source>
        <dbReference type="PROSITE" id="PS50109"/>
    </source>
</evidence>
<dbReference type="SMART" id="SM00388">
    <property type="entry name" value="HisKA"/>
    <property type="match status" value="1"/>
</dbReference>
<keyword evidence="3 8" id="KW-0597">Phosphoprotein</keyword>
<dbReference type="EC" id="2.7.13.3" evidence="2"/>
<dbReference type="InterPro" id="IPR000700">
    <property type="entry name" value="PAS-assoc_C"/>
</dbReference>
<dbReference type="Gene3D" id="3.30.565.10">
    <property type="entry name" value="Histidine kinase-like ATPase, C-terminal domain"/>
    <property type="match status" value="1"/>
</dbReference>
<dbReference type="InterPro" id="IPR001789">
    <property type="entry name" value="Sig_transdc_resp-reg_receiver"/>
</dbReference>
<dbReference type="InterPro" id="IPR001610">
    <property type="entry name" value="PAC"/>
</dbReference>
<evidence type="ECO:0000256" key="1">
    <source>
        <dbReference type="ARBA" id="ARBA00000085"/>
    </source>
</evidence>
<dbReference type="PRINTS" id="PR00344">
    <property type="entry name" value="BCTRLSENSOR"/>
</dbReference>
<evidence type="ECO:0000259" key="10">
    <source>
        <dbReference type="PROSITE" id="PS50110"/>
    </source>
</evidence>
<dbReference type="Gene3D" id="2.10.70.100">
    <property type="match status" value="1"/>
</dbReference>
<protein>
    <recommendedName>
        <fullName evidence="2">histidine kinase</fullName>
        <ecNumber evidence="2">2.7.13.3</ecNumber>
    </recommendedName>
</protein>
<evidence type="ECO:0000256" key="3">
    <source>
        <dbReference type="ARBA" id="ARBA00022553"/>
    </source>
</evidence>
<dbReference type="InterPro" id="IPR011006">
    <property type="entry name" value="CheY-like_superfamily"/>
</dbReference>
<keyword evidence="5" id="KW-0418">Kinase</keyword>
<keyword evidence="13" id="KW-1185">Reference proteome</keyword>
<dbReference type="EMBL" id="CP041186">
    <property type="protein sequence ID" value="QDG52983.1"/>
    <property type="molecule type" value="Genomic_DNA"/>
</dbReference>
<dbReference type="Gene3D" id="3.30.450.20">
    <property type="entry name" value="PAS domain"/>
    <property type="match status" value="2"/>
</dbReference>
<feature type="domain" description="Histidine kinase" evidence="9">
    <location>
        <begin position="310"/>
        <end position="528"/>
    </location>
</feature>
<reference evidence="12 13" key="1">
    <citation type="submission" date="2019-06" db="EMBL/GenBank/DDBJ databases">
        <title>Persicimonas caeni gen. nov., sp. nov., a predatory bacterium isolated from solar saltern.</title>
        <authorList>
            <person name="Wang S."/>
        </authorList>
    </citation>
    <scope>NUCLEOTIDE SEQUENCE [LARGE SCALE GENOMIC DNA]</scope>
    <source>
        <strain evidence="12 13">YN101</strain>
    </source>
</reference>
<evidence type="ECO:0000256" key="4">
    <source>
        <dbReference type="ARBA" id="ARBA00022679"/>
    </source>
</evidence>
<accession>A0A4Y6PXJ7</accession>
<evidence type="ECO:0000256" key="6">
    <source>
        <dbReference type="ARBA" id="ARBA00023012"/>
    </source>
</evidence>
<dbReference type="Gene3D" id="3.40.50.2300">
    <property type="match status" value="1"/>
</dbReference>
<dbReference type="GO" id="GO:0000155">
    <property type="term" value="F:phosphorelay sensor kinase activity"/>
    <property type="evidence" value="ECO:0007669"/>
    <property type="project" value="InterPro"/>
</dbReference>
<gene>
    <name evidence="12" type="ORF">FIV42_20205</name>
</gene>
<dbReference type="InterPro" id="IPR036097">
    <property type="entry name" value="HisK_dim/P_sf"/>
</dbReference>
<sequence length="666" mass="74383">MTVVSRYARAHRCRTTGEKMSDHSEFHGGREFDPEGEPESFVIDADILYQVLGEGGLGTWRADFDQRVLVVDACDAELLGFEPTVQRIGFDEIMRVIHPDDLERMSRQFAEERVQFGRYEFDLRVLLPNDEVRWLLARGTIFRDETGGVIAAGVHIDVTEQRRIEEALRENRRRLSTLMSNLPGMAYRCLNDHDWTMLFVSEGCERLCGYDAEQLVSGEVVWGDLVCVSDQDWLWESVQEALDAGEPFEVEYRIRHADGTHHWMWEQGRGVYDDGKLVAIEGFITDVTARKQAEEELREADRRKDQFLAMLGHELRNPLTAIISSAEFLEGYEASDSALERVQRVLSRQSRQMKRLIDGLLDVSRITRQKITLDKSKVDLLAVLQGLLEDRTGQLARRHIEISVGAGKEHMWMDADPVRLGQIFDNLLMNAIEHTKPGDTISLRARHLDGTAEIVVADSGEGIEATLLDVIFEPFQQGPKEQVQAGGGLGLGLALTKGLVELHGGHIEARSEGKGKGAQFVVHLPLTEAPERVAPTKPKEAGVRRDILLIEDDPDVAEVLTLIIDRVGHDVRVASSASEGLEMAAEQRPDLVLCDLGLPGISGYELAVRLRADEGLSDLPLVALTGYGGESVRERALESGFDEHVTKPVSMTELAEVCDRMCGTRH</sequence>
<dbReference type="InterPro" id="IPR004358">
    <property type="entry name" value="Sig_transdc_His_kin-like_C"/>
</dbReference>
<dbReference type="Gene3D" id="1.10.287.130">
    <property type="match status" value="1"/>
</dbReference>
<dbReference type="SMART" id="SM00387">
    <property type="entry name" value="HATPase_c"/>
    <property type="match status" value="1"/>
</dbReference>
<dbReference type="PROSITE" id="PS50109">
    <property type="entry name" value="HIS_KIN"/>
    <property type="match status" value="1"/>
</dbReference>
<dbReference type="CDD" id="cd00075">
    <property type="entry name" value="HATPase"/>
    <property type="match status" value="1"/>
</dbReference>
<feature type="domain" description="PAC" evidence="11">
    <location>
        <begin position="248"/>
        <end position="299"/>
    </location>
</feature>
<dbReference type="PANTHER" id="PTHR43547">
    <property type="entry name" value="TWO-COMPONENT HISTIDINE KINASE"/>
    <property type="match status" value="1"/>
</dbReference>
<dbReference type="Pfam" id="PF02518">
    <property type="entry name" value="HATPase_c"/>
    <property type="match status" value="1"/>
</dbReference>
<dbReference type="SUPFAM" id="SSF55785">
    <property type="entry name" value="PYP-like sensor domain (PAS domain)"/>
    <property type="match status" value="2"/>
</dbReference>
<dbReference type="SMART" id="SM00086">
    <property type="entry name" value="PAC"/>
    <property type="match status" value="2"/>
</dbReference>
<dbReference type="Pfam" id="PF00512">
    <property type="entry name" value="HisKA"/>
    <property type="match status" value="1"/>
</dbReference>
<name>A0A4Y6PXJ7_PERCE</name>
<dbReference type="Pfam" id="PF00072">
    <property type="entry name" value="Response_reg"/>
    <property type="match status" value="1"/>
</dbReference>
<dbReference type="CDD" id="cd00130">
    <property type="entry name" value="PAS"/>
    <property type="match status" value="2"/>
</dbReference>
<dbReference type="FunFam" id="3.30.565.10:FF:000006">
    <property type="entry name" value="Sensor histidine kinase WalK"/>
    <property type="match status" value="1"/>
</dbReference>
<dbReference type="CDD" id="cd17580">
    <property type="entry name" value="REC_2_DhkD-like"/>
    <property type="match status" value="1"/>
</dbReference>
<dbReference type="SMART" id="SM00448">
    <property type="entry name" value="REC"/>
    <property type="match status" value="1"/>
</dbReference>
<dbReference type="InterPro" id="IPR013655">
    <property type="entry name" value="PAS_fold_3"/>
</dbReference>
<dbReference type="InterPro" id="IPR000014">
    <property type="entry name" value="PAS"/>
</dbReference>
<dbReference type="NCBIfam" id="TIGR00229">
    <property type="entry name" value="sensory_box"/>
    <property type="match status" value="1"/>
</dbReference>
<keyword evidence="7" id="KW-0472">Membrane</keyword>
<dbReference type="PANTHER" id="PTHR43547:SF2">
    <property type="entry name" value="HYBRID SIGNAL TRANSDUCTION HISTIDINE KINASE C"/>
    <property type="match status" value="1"/>
</dbReference>
<evidence type="ECO:0000256" key="5">
    <source>
        <dbReference type="ARBA" id="ARBA00022777"/>
    </source>
</evidence>
<dbReference type="AlphaFoldDB" id="A0A4Y6PXJ7"/>
<dbReference type="SUPFAM" id="SSF52172">
    <property type="entry name" value="CheY-like"/>
    <property type="match status" value="1"/>
</dbReference>
<dbReference type="PROSITE" id="PS50110">
    <property type="entry name" value="RESPONSE_REGULATORY"/>
    <property type="match status" value="1"/>
</dbReference>
<dbReference type="CDD" id="cd00082">
    <property type="entry name" value="HisKA"/>
    <property type="match status" value="1"/>
</dbReference>
<evidence type="ECO:0000256" key="8">
    <source>
        <dbReference type="PROSITE-ProRule" id="PRU00169"/>
    </source>
</evidence>
<dbReference type="Pfam" id="PF08447">
    <property type="entry name" value="PAS_3"/>
    <property type="match status" value="2"/>
</dbReference>
<feature type="modified residue" description="4-aspartylphosphate" evidence="8">
    <location>
        <position position="595"/>
    </location>
</feature>
<feature type="domain" description="Response regulatory" evidence="10">
    <location>
        <begin position="546"/>
        <end position="662"/>
    </location>
</feature>
<evidence type="ECO:0000313" key="12">
    <source>
        <dbReference type="EMBL" id="QDG52983.1"/>
    </source>
</evidence>
<accession>A0A5B8Y8B9</accession>
<feature type="domain" description="PAC" evidence="11">
    <location>
        <begin position="119"/>
        <end position="170"/>
    </location>
</feature>
<keyword evidence="4" id="KW-0808">Transferase</keyword>
<organism evidence="12 13">
    <name type="scientific">Persicimonas caeni</name>
    <dbReference type="NCBI Taxonomy" id="2292766"/>
    <lineage>
        <taxon>Bacteria</taxon>
        <taxon>Deltaproteobacteria</taxon>
        <taxon>Bradymonadales</taxon>
        <taxon>Bradymonadaceae</taxon>
        <taxon>Persicimonas</taxon>
    </lineage>
</organism>
<evidence type="ECO:0000259" key="11">
    <source>
        <dbReference type="PROSITE" id="PS50113"/>
    </source>
</evidence>
<evidence type="ECO:0000256" key="2">
    <source>
        <dbReference type="ARBA" id="ARBA00012438"/>
    </source>
</evidence>
<dbReference type="SUPFAM" id="SSF55874">
    <property type="entry name" value="ATPase domain of HSP90 chaperone/DNA topoisomerase II/histidine kinase"/>
    <property type="match status" value="1"/>
</dbReference>
<dbReference type="InterPro" id="IPR005467">
    <property type="entry name" value="His_kinase_dom"/>
</dbReference>
<dbReference type="SUPFAM" id="SSF47384">
    <property type="entry name" value="Homodimeric domain of signal transducing histidine kinase"/>
    <property type="match status" value="1"/>
</dbReference>
<dbReference type="InterPro" id="IPR003661">
    <property type="entry name" value="HisK_dim/P_dom"/>
</dbReference>
<dbReference type="SMART" id="SM00091">
    <property type="entry name" value="PAS"/>
    <property type="match status" value="2"/>
</dbReference>
<dbReference type="InterPro" id="IPR036890">
    <property type="entry name" value="HATPase_C_sf"/>
</dbReference>
<evidence type="ECO:0000256" key="7">
    <source>
        <dbReference type="ARBA" id="ARBA00023136"/>
    </source>
</evidence>
<comment type="catalytic activity">
    <reaction evidence="1">
        <text>ATP + protein L-histidine = ADP + protein N-phospho-L-histidine.</text>
        <dbReference type="EC" id="2.7.13.3"/>
    </reaction>
</comment>
<proteinExistence type="predicted"/>
<dbReference type="InterPro" id="IPR035965">
    <property type="entry name" value="PAS-like_dom_sf"/>
</dbReference>
<keyword evidence="6" id="KW-0902">Two-component regulatory system</keyword>
<dbReference type="InterPro" id="IPR003594">
    <property type="entry name" value="HATPase_dom"/>
</dbReference>
<dbReference type="OrthoDB" id="9815202at2"/>
<evidence type="ECO:0000313" key="13">
    <source>
        <dbReference type="Proteomes" id="UP000315995"/>
    </source>
</evidence>
<dbReference type="PROSITE" id="PS50113">
    <property type="entry name" value="PAC"/>
    <property type="match status" value="2"/>
</dbReference>
<dbReference type="FunFam" id="1.10.287.130:FF:000001">
    <property type="entry name" value="Two-component sensor histidine kinase"/>
    <property type="match status" value="1"/>
</dbReference>